<gene>
    <name evidence="1" type="ORF">MIMGU_mgv11b018170mg</name>
</gene>
<evidence type="ECO:0000313" key="1">
    <source>
        <dbReference type="EMBL" id="EYU43493.1"/>
    </source>
</evidence>
<organism evidence="1 2">
    <name type="scientific">Erythranthe guttata</name>
    <name type="common">Yellow monkey flower</name>
    <name type="synonym">Mimulus guttatus</name>
    <dbReference type="NCBI Taxonomy" id="4155"/>
    <lineage>
        <taxon>Eukaryota</taxon>
        <taxon>Viridiplantae</taxon>
        <taxon>Streptophyta</taxon>
        <taxon>Embryophyta</taxon>
        <taxon>Tracheophyta</taxon>
        <taxon>Spermatophyta</taxon>
        <taxon>Magnoliopsida</taxon>
        <taxon>eudicotyledons</taxon>
        <taxon>Gunneridae</taxon>
        <taxon>Pentapetalae</taxon>
        <taxon>asterids</taxon>
        <taxon>lamiids</taxon>
        <taxon>Lamiales</taxon>
        <taxon>Phrymaceae</taxon>
        <taxon>Erythranthe</taxon>
    </lineage>
</organism>
<keyword evidence="2" id="KW-1185">Reference proteome</keyword>
<dbReference type="AlphaFoldDB" id="A0A022RUT9"/>
<name>A0A022RUT9_ERYGU</name>
<accession>A0A022RUT9</accession>
<dbReference type="InterPro" id="IPR038538">
    <property type="entry name" value="MTERF_sf"/>
</dbReference>
<proteinExistence type="predicted"/>
<sequence length="82" mass="9708">MFSEMLRTLKCREAIKDHFFVNGEFRAGYEAKLRIDCLRKHGLVHGDAFTVLWKEPRVILYEVGDIEKNIAYLVNTMKFDNR</sequence>
<reference evidence="1 2" key="1">
    <citation type="journal article" date="2013" name="Proc. Natl. Acad. Sci. U.S.A.">
        <title>Fine-scale variation in meiotic recombination in Mimulus inferred from population shotgun sequencing.</title>
        <authorList>
            <person name="Hellsten U."/>
            <person name="Wright K.M."/>
            <person name="Jenkins J."/>
            <person name="Shu S."/>
            <person name="Yuan Y."/>
            <person name="Wessler S.R."/>
            <person name="Schmutz J."/>
            <person name="Willis J.H."/>
            <person name="Rokhsar D.S."/>
        </authorList>
    </citation>
    <scope>NUCLEOTIDE SEQUENCE [LARGE SCALE GENOMIC DNA]</scope>
    <source>
        <strain evidence="2">cv. DUN x IM62</strain>
    </source>
</reference>
<dbReference type="Gene3D" id="1.25.70.10">
    <property type="entry name" value="Transcription termination factor 3, mitochondrial"/>
    <property type="match status" value="1"/>
</dbReference>
<dbReference type="Proteomes" id="UP000030748">
    <property type="component" value="Unassembled WGS sequence"/>
</dbReference>
<dbReference type="STRING" id="4155.A0A022RUT9"/>
<dbReference type="EMBL" id="KI630253">
    <property type="protein sequence ID" value="EYU43493.1"/>
    <property type="molecule type" value="Genomic_DNA"/>
</dbReference>
<evidence type="ECO:0000313" key="2">
    <source>
        <dbReference type="Proteomes" id="UP000030748"/>
    </source>
</evidence>
<protein>
    <submittedName>
        <fullName evidence="1">Uncharacterized protein</fullName>
    </submittedName>
</protein>